<evidence type="ECO:0000256" key="1">
    <source>
        <dbReference type="ARBA" id="ARBA00004496"/>
    </source>
</evidence>
<keyword evidence="3" id="KW-0963">Cytoplasm</keyword>
<comment type="subcellular location">
    <subcellularLocation>
        <location evidence="1">Cytoplasm</location>
    </subcellularLocation>
</comment>
<dbReference type="InterPro" id="IPR011989">
    <property type="entry name" value="ARM-like"/>
</dbReference>
<sequence length="958" mass="100155">MALMAASPVGWTPDPGGLRRVVVMLRGSTCGSTVVQAEVYEQLRSMAQHAEFNNYLAYILARGPADARAAAAEPGDAEAVGVRQAAGLLLKNNLKRLYNSLQSPMQAYINGELLSAIGDDSKLIRSAVAVCITAIVSEAGLQVWPELLPSLMHCLDSSASFQDGALHALSTICEQSPSRLGEDPSRPLDAIIPKLLYFLQHPAPSVRSVVVHILSQFLVQLPAPLTPHLPAYRDALLNSAADPSPDVRRRVTAALRVLLDSQPAVLSSEAHLTALVSTMMASSADRDATVALEACEFWSAVSPAATPAIRPFLPRLLPILLDNMVYASDDIAAVDLSFSTDDAAVPDRPEDIRPFFHHSHIHRGGGGGGGGAEHSPRKSTTTSAPPESGDARAAGGSDEDNEDEDSDDDIGGDDGFGEWNVRKCSAAGLDALAHKFGAELLPHLQPLLEERLADNSRWLVRESAVLALGAIAPGCYEGMVPNLPHLAPFLTRLAADNYPLVRTIACWALSRYAQWLATRKEDALPAAASVLVARLTDSSKRVQQAACSSLAVVLEAAGPAMQPYLPALLSALSAAFDQYQARNRLSLYDTTGTLAEYIGYPALGDPTFSAALLGPLVARWNMLVDFDMDLLPLFECIARVVRSLGSEARPFSAPLFSRGVRVLNNVVVRATAGDSADGDEQRVLCALDLLSAVTTALGPQAEPLVAAEPALIPLLVAVGDIGRTAAAAKPDSAARDASSGACGLLGELARMRSKSLLWDAKLAEALTVLAGAAARRDSAGAWALAELSLMVVQADGASAADKAALLSPPLSEALPPLMQTVVARPAAAFQPGDDAVTAAVTLCRLSWALPDKVAPALCDALPLVTAAVAAGDPGRERAEAVHGLCVALGCNAPGIAAGMAGFCELAADFGMTPDEADAVPVVAAVLTSWKVATGTGWAAFVTALSTTVQAQLRDLYGL</sequence>
<evidence type="ECO:0000256" key="3">
    <source>
        <dbReference type="ARBA" id="ARBA00022490"/>
    </source>
</evidence>
<feature type="compositionally biased region" description="Acidic residues" evidence="6">
    <location>
        <begin position="397"/>
        <end position="414"/>
    </location>
</feature>
<protein>
    <recommendedName>
        <fullName evidence="9">Importin N-terminal domain-containing protein</fullName>
    </recommendedName>
</protein>
<keyword evidence="8" id="KW-1185">Reference proteome</keyword>
<dbReference type="PANTHER" id="PTHR10527">
    <property type="entry name" value="IMPORTIN BETA"/>
    <property type="match status" value="1"/>
</dbReference>
<keyword evidence="5" id="KW-0653">Protein transport</keyword>
<dbReference type="OrthoDB" id="951172at2759"/>
<evidence type="ECO:0000313" key="7">
    <source>
        <dbReference type="EMBL" id="OSX78092.1"/>
    </source>
</evidence>
<dbReference type="InterPro" id="IPR016024">
    <property type="entry name" value="ARM-type_fold"/>
</dbReference>
<dbReference type="Pfam" id="PF13513">
    <property type="entry name" value="HEAT_EZ"/>
    <property type="match status" value="1"/>
</dbReference>
<gene>
    <name evidence="7" type="ORF">BU14_0121s0020</name>
</gene>
<dbReference type="Gene3D" id="1.25.10.10">
    <property type="entry name" value="Leucine-rich Repeat Variant"/>
    <property type="match status" value="2"/>
</dbReference>
<proteinExistence type="predicted"/>
<organism evidence="7 8">
    <name type="scientific">Porphyra umbilicalis</name>
    <name type="common">Purple laver</name>
    <name type="synonym">Red alga</name>
    <dbReference type="NCBI Taxonomy" id="2786"/>
    <lineage>
        <taxon>Eukaryota</taxon>
        <taxon>Rhodophyta</taxon>
        <taxon>Bangiophyceae</taxon>
        <taxon>Bangiales</taxon>
        <taxon>Bangiaceae</taxon>
        <taxon>Porphyra</taxon>
    </lineage>
</organism>
<dbReference type="InterPro" id="IPR040122">
    <property type="entry name" value="Importin_beta"/>
</dbReference>
<evidence type="ECO:0000256" key="2">
    <source>
        <dbReference type="ARBA" id="ARBA00022448"/>
    </source>
</evidence>
<dbReference type="SUPFAM" id="SSF48371">
    <property type="entry name" value="ARM repeat"/>
    <property type="match status" value="1"/>
</dbReference>
<dbReference type="GO" id="GO:0006606">
    <property type="term" value="P:protein import into nucleus"/>
    <property type="evidence" value="ECO:0007669"/>
    <property type="project" value="InterPro"/>
</dbReference>
<dbReference type="AlphaFoldDB" id="A0A1X6PB56"/>
<keyword evidence="4" id="KW-0677">Repeat</keyword>
<evidence type="ECO:0000256" key="4">
    <source>
        <dbReference type="ARBA" id="ARBA00022737"/>
    </source>
</evidence>
<dbReference type="Proteomes" id="UP000218209">
    <property type="component" value="Unassembled WGS sequence"/>
</dbReference>
<evidence type="ECO:0000313" key="8">
    <source>
        <dbReference type="Proteomes" id="UP000218209"/>
    </source>
</evidence>
<evidence type="ECO:0008006" key="9">
    <source>
        <dbReference type="Google" id="ProtNLM"/>
    </source>
</evidence>
<name>A0A1X6PB56_PORUM</name>
<evidence type="ECO:0000256" key="6">
    <source>
        <dbReference type="SAM" id="MobiDB-lite"/>
    </source>
</evidence>
<evidence type="ECO:0000256" key="5">
    <source>
        <dbReference type="ARBA" id="ARBA00022927"/>
    </source>
</evidence>
<feature type="region of interest" description="Disordered" evidence="6">
    <location>
        <begin position="357"/>
        <end position="414"/>
    </location>
</feature>
<reference evidence="7 8" key="1">
    <citation type="submission" date="2017-03" db="EMBL/GenBank/DDBJ databases">
        <title>WGS assembly of Porphyra umbilicalis.</title>
        <authorList>
            <person name="Brawley S.H."/>
            <person name="Blouin N.A."/>
            <person name="Ficko-Blean E."/>
            <person name="Wheeler G.L."/>
            <person name="Lohr M."/>
            <person name="Goodson H.V."/>
            <person name="Jenkins J.W."/>
            <person name="Blaby-Haas C.E."/>
            <person name="Helliwell K.E."/>
            <person name="Chan C."/>
            <person name="Marriage T."/>
            <person name="Bhattacharya D."/>
            <person name="Klein A.S."/>
            <person name="Badis Y."/>
            <person name="Brodie J."/>
            <person name="Cao Y."/>
            <person name="Collen J."/>
            <person name="Dittami S.M."/>
            <person name="Gachon C.M."/>
            <person name="Green B.R."/>
            <person name="Karpowicz S."/>
            <person name="Kim J.W."/>
            <person name="Kudahl U."/>
            <person name="Lin S."/>
            <person name="Michel G."/>
            <person name="Mittag M."/>
            <person name="Olson B.J."/>
            <person name="Pangilinan J."/>
            <person name="Peng Y."/>
            <person name="Qiu H."/>
            <person name="Shu S."/>
            <person name="Singer J.T."/>
            <person name="Smith A.G."/>
            <person name="Sprecher B.N."/>
            <person name="Wagner V."/>
            <person name="Wang W."/>
            <person name="Wang Z.-Y."/>
            <person name="Yan J."/>
            <person name="Yarish C."/>
            <person name="Zoeuner-Riek S."/>
            <person name="Zhuang Y."/>
            <person name="Zou Y."/>
            <person name="Lindquist E.A."/>
            <person name="Grimwood J."/>
            <person name="Barry K."/>
            <person name="Rokhsar D.S."/>
            <person name="Schmutz J."/>
            <person name="Stiller J.W."/>
            <person name="Grossman A.R."/>
            <person name="Prochnik S.E."/>
        </authorList>
    </citation>
    <scope>NUCLEOTIDE SEQUENCE [LARGE SCALE GENOMIC DNA]</scope>
    <source>
        <strain evidence="7">4086291</strain>
    </source>
</reference>
<accession>A0A1X6PB56</accession>
<dbReference type="EMBL" id="KV918821">
    <property type="protein sequence ID" value="OSX78092.1"/>
    <property type="molecule type" value="Genomic_DNA"/>
</dbReference>
<keyword evidence="2" id="KW-0813">Transport</keyword>
<dbReference type="GO" id="GO:0005737">
    <property type="term" value="C:cytoplasm"/>
    <property type="evidence" value="ECO:0007669"/>
    <property type="project" value="UniProtKB-SubCell"/>
</dbReference>